<dbReference type="InterPro" id="IPR006913">
    <property type="entry name" value="CENP-V/GFA"/>
</dbReference>
<dbReference type="PANTHER" id="PTHR33337:SF40">
    <property type="entry name" value="CENP-V_GFA DOMAIN-CONTAINING PROTEIN-RELATED"/>
    <property type="match status" value="1"/>
</dbReference>
<dbReference type="STRING" id="1745343.A0A2J6QC08"/>
<dbReference type="PANTHER" id="PTHR33337">
    <property type="entry name" value="GFA DOMAIN-CONTAINING PROTEIN"/>
    <property type="match status" value="1"/>
</dbReference>
<dbReference type="SUPFAM" id="SSF51316">
    <property type="entry name" value="Mss4-like"/>
    <property type="match status" value="1"/>
</dbReference>
<reference evidence="6 7" key="1">
    <citation type="submission" date="2016-05" db="EMBL/GenBank/DDBJ databases">
        <title>A degradative enzymes factory behind the ericoid mycorrhizal symbiosis.</title>
        <authorList>
            <consortium name="DOE Joint Genome Institute"/>
            <person name="Martino E."/>
            <person name="Morin E."/>
            <person name="Grelet G."/>
            <person name="Kuo A."/>
            <person name="Kohler A."/>
            <person name="Daghino S."/>
            <person name="Barry K."/>
            <person name="Choi C."/>
            <person name="Cichocki N."/>
            <person name="Clum A."/>
            <person name="Copeland A."/>
            <person name="Hainaut M."/>
            <person name="Haridas S."/>
            <person name="Labutti K."/>
            <person name="Lindquist E."/>
            <person name="Lipzen A."/>
            <person name="Khouja H.-R."/>
            <person name="Murat C."/>
            <person name="Ohm R."/>
            <person name="Olson A."/>
            <person name="Spatafora J."/>
            <person name="Veneault-Fourrey C."/>
            <person name="Henrissat B."/>
            <person name="Grigoriev I."/>
            <person name="Martin F."/>
            <person name="Perotto S."/>
        </authorList>
    </citation>
    <scope>NUCLEOTIDE SEQUENCE [LARGE SCALE GENOMIC DNA]</scope>
    <source>
        <strain evidence="6 7">UAMH 7357</strain>
    </source>
</reference>
<dbReference type="InterPro" id="IPR011057">
    <property type="entry name" value="Mss4-like_sf"/>
</dbReference>
<name>A0A2J6QC08_9HELO</name>
<dbReference type="GO" id="GO:0016846">
    <property type="term" value="F:carbon-sulfur lyase activity"/>
    <property type="evidence" value="ECO:0007669"/>
    <property type="project" value="InterPro"/>
</dbReference>
<keyword evidence="2" id="KW-0479">Metal-binding</keyword>
<proteinExistence type="inferred from homology"/>
<evidence type="ECO:0000256" key="1">
    <source>
        <dbReference type="ARBA" id="ARBA00005495"/>
    </source>
</evidence>
<dbReference type="Gene3D" id="3.90.1590.10">
    <property type="entry name" value="glutathione-dependent formaldehyde- activating enzyme (gfa)"/>
    <property type="match status" value="1"/>
</dbReference>
<evidence type="ECO:0000256" key="2">
    <source>
        <dbReference type="ARBA" id="ARBA00022723"/>
    </source>
</evidence>
<keyword evidence="4" id="KW-0456">Lyase</keyword>
<organism evidence="6 7">
    <name type="scientific">Hyaloscypha hepaticicola</name>
    <dbReference type="NCBI Taxonomy" id="2082293"/>
    <lineage>
        <taxon>Eukaryota</taxon>
        <taxon>Fungi</taxon>
        <taxon>Dikarya</taxon>
        <taxon>Ascomycota</taxon>
        <taxon>Pezizomycotina</taxon>
        <taxon>Leotiomycetes</taxon>
        <taxon>Helotiales</taxon>
        <taxon>Hyaloscyphaceae</taxon>
        <taxon>Hyaloscypha</taxon>
    </lineage>
</organism>
<feature type="domain" description="CENP-V/GFA" evidence="5">
    <location>
        <begin position="9"/>
        <end position="132"/>
    </location>
</feature>
<evidence type="ECO:0000313" key="6">
    <source>
        <dbReference type="EMBL" id="PMD23811.1"/>
    </source>
</evidence>
<dbReference type="EMBL" id="KZ613474">
    <property type="protein sequence ID" value="PMD23811.1"/>
    <property type="molecule type" value="Genomic_DNA"/>
</dbReference>
<dbReference type="PROSITE" id="PS51891">
    <property type="entry name" value="CENP_V_GFA"/>
    <property type="match status" value="1"/>
</dbReference>
<evidence type="ECO:0000256" key="4">
    <source>
        <dbReference type="ARBA" id="ARBA00023239"/>
    </source>
</evidence>
<evidence type="ECO:0000259" key="5">
    <source>
        <dbReference type="PROSITE" id="PS51891"/>
    </source>
</evidence>
<sequence length="165" mass="18278">MTSKSKPVLTGGCRCGNISYSSSSLPDEFTNCHCQTCRKLSGAPFLTFARFPTSAITWTSGENSLTKTTYSDLADRTHCAGCGSPISMQYKCQPDLISITAGSIDEESVNETLPKVSEHIFVEKKEKAGWYEIPDDKIPRFSRFPPRFQKKIEEWKKVVLAPGLG</sequence>
<keyword evidence="7" id="KW-1185">Reference proteome</keyword>
<accession>A0A2J6QC08</accession>
<evidence type="ECO:0000256" key="3">
    <source>
        <dbReference type="ARBA" id="ARBA00022833"/>
    </source>
</evidence>
<gene>
    <name evidence="6" type="ORF">NA56DRAFT_643882</name>
</gene>
<dbReference type="OrthoDB" id="6329284at2759"/>
<comment type="similarity">
    <text evidence="1">Belongs to the Gfa family.</text>
</comment>
<evidence type="ECO:0000313" key="7">
    <source>
        <dbReference type="Proteomes" id="UP000235672"/>
    </source>
</evidence>
<keyword evidence="3" id="KW-0862">Zinc</keyword>
<dbReference type="AlphaFoldDB" id="A0A2J6QC08"/>
<dbReference type="GO" id="GO:0046872">
    <property type="term" value="F:metal ion binding"/>
    <property type="evidence" value="ECO:0007669"/>
    <property type="project" value="UniProtKB-KW"/>
</dbReference>
<protein>
    <recommendedName>
        <fullName evidence="5">CENP-V/GFA domain-containing protein</fullName>
    </recommendedName>
</protein>
<dbReference type="Pfam" id="PF04828">
    <property type="entry name" value="GFA"/>
    <property type="match status" value="1"/>
</dbReference>
<dbReference type="Proteomes" id="UP000235672">
    <property type="component" value="Unassembled WGS sequence"/>
</dbReference>